<dbReference type="RefSeq" id="WP_072576016.1">
    <property type="nucleotide sequence ID" value="NZ_LWHB01000043.1"/>
</dbReference>
<keyword evidence="3" id="KW-1185">Reference proteome</keyword>
<evidence type="ECO:0000313" key="2">
    <source>
        <dbReference type="EMBL" id="SUO97502.1"/>
    </source>
</evidence>
<dbReference type="Gene3D" id="3.30.70.270">
    <property type="match status" value="1"/>
</dbReference>
<dbReference type="EMBL" id="UHIC01000001">
    <property type="protein sequence ID" value="SUO97502.1"/>
    <property type="molecule type" value="Genomic_DNA"/>
</dbReference>
<organism evidence="2 3">
    <name type="scientific">Suttonella ornithocola</name>
    <dbReference type="NCBI Taxonomy" id="279832"/>
    <lineage>
        <taxon>Bacteria</taxon>
        <taxon>Pseudomonadati</taxon>
        <taxon>Pseudomonadota</taxon>
        <taxon>Gammaproteobacteria</taxon>
        <taxon>Cardiobacteriales</taxon>
        <taxon>Cardiobacteriaceae</taxon>
        <taxon>Suttonella</taxon>
    </lineage>
</organism>
<dbReference type="PANTHER" id="PTHR33121">
    <property type="entry name" value="CYCLIC DI-GMP PHOSPHODIESTERASE PDEF"/>
    <property type="match status" value="1"/>
</dbReference>
<dbReference type="InterPro" id="IPR000014">
    <property type="entry name" value="PAS"/>
</dbReference>
<name>A0A380MYW9_9GAMM</name>
<reference evidence="2 3" key="1">
    <citation type="submission" date="2018-06" db="EMBL/GenBank/DDBJ databases">
        <authorList>
            <consortium name="Pathogen Informatics"/>
            <person name="Doyle S."/>
        </authorList>
    </citation>
    <scope>NUCLEOTIDE SEQUENCE [LARGE SCALE GENOMIC DNA]</scope>
    <source>
        <strain evidence="2 3">NCTC13337</strain>
    </source>
</reference>
<dbReference type="InterPro" id="IPR035965">
    <property type="entry name" value="PAS-like_dom_sf"/>
</dbReference>
<sequence>MAETKPTCALLLISQDMEWMNAFQKGVNRFFLSTEKVIDSLEATETQLLNFSPDLIVLSADSQMPEMDKLKQLLYRLGKNIPVLVIKSDSTEPSDTYVKQGAEFVCARRDLLSAIRAVQHIMRLAGNEDQMSDTQTHMEALAMRYERLFADLPDPLCYLQDGLFLSANPAFLKVFKVKDEQALNELTFMNFVPLKSERNIKQLMKMALEKDVVPAEKIELHNKEGEKLDMVVHVSRVQINGETAVQMYLRDAAASGGAGGGLDPTTGLGNATLLRASIRQTQERSESELLGTWVYLWLENYREVFQKDGYKPAEILIRAVVQAAERLLPPSTEMVRFCDDSILLWITGDKEQAITRIQNLVNYLDELVPENIGRLIHPYAFAGMLEVRKTSTFEELLSKSYRAVRGLAVSQSKERIAEPAAANMTRKDERRVNEITHMLDQQRIRFWYQPIVMLSNPDGISRYADKLEILPNPDTVEGLEEEIEVDTLLQLADRYGLGRRIDQVKFTQFCQDILSYDGDQRGLTGFLSVSADTLEDETFPEWLESLFNQTGISPAQIVFDLKVDTANNAYSGAKRLIDKMRPLKARFAISEIGRFDEEIKEILERIQPEVLKLDMQEIDTFEDDEEDRFMSAVKEYAQAHQTILIADRMESPAQLSRVWPHDIQYLQGDGMISAMEHFDFDFNEPLF</sequence>
<evidence type="ECO:0000313" key="3">
    <source>
        <dbReference type="Proteomes" id="UP000254601"/>
    </source>
</evidence>
<dbReference type="NCBIfam" id="TIGR00229">
    <property type="entry name" value="sensory_box"/>
    <property type="match status" value="1"/>
</dbReference>
<dbReference type="Pfam" id="PF00563">
    <property type="entry name" value="EAL"/>
    <property type="match status" value="1"/>
</dbReference>
<dbReference type="GO" id="GO:0071111">
    <property type="term" value="F:cyclic-guanylate-specific phosphodiesterase activity"/>
    <property type="evidence" value="ECO:0007669"/>
    <property type="project" value="InterPro"/>
</dbReference>
<dbReference type="AlphaFoldDB" id="A0A380MYW9"/>
<feature type="domain" description="EAL" evidence="1">
    <location>
        <begin position="428"/>
        <end position="687"/>
    </location>
</feature>
<dbReference type="SUPFAM" id="SSF55785">
    <property type="entry name" value="PYP-like sensor domain (PAS domain)"/>
    <property type="match status" value="1"/>
</dbReference>
<dbReference type="PROSITE" id="PS50883">
    <property type="entry name" value="EAL"/>
    <property type="match status" value="1"/>
</dbReference>
<dbReference type="OrthoDB" id="7052318at2"/>
<dbReference type="SUPFAM" id="SSF141868">
    <property type="entry name" value="EAL domain-like"/>
    <property type="match status" value="1"/>
</dbReference>
<accession>A0A380MYW9</accession>
<dbReference type="Gene3D" id="3.20.20.450">
    <property type="entry name" value="EAL domain"/>
    <property type="match status" value="1"/>
</dbReference>
<dbReference type="SMART" id="SM00052">
    <property type="entry name" value="EAL"/>
    <property type="match status" value="1"/>
</dbReference>
<dbReference type="InterPro" id="IPR035919">
    <property type="entry name" value="EAL_sf"/>
</dbReference>
<dbReference type="Proteomes" id="UP000254601">
    <property type="component" value="Unassembled WGS sequence"/>
</dbReference>
<dbReference type="InterPro" id="IPR043128">
    <property type="entry name" value="Rev_trsase/Diguanyl_cyclase"/>
</dbReference>
<dbReference type="InterPro" id="IPR001633">
    <property type="entry name" value="EAL_dom"/>
</dbReference>
<proteinExistence type="predicted"/>
<dbReference type="Gene3D" id="3.30.450.20">
    <property type="entry name" value="PAS domain"/>
    <property type="match status" value="1"/>
</dbReference>
<evidence type="ECO:0000259" key="1">
    <source>
        <dbReference type="PROSITE" id="PS50883"/>
    </source>
</evidence>
<dbReference type="PANTHER" id="PTHR33121:SF79">
    <property type="entry name" value="CYCLIC DI-GMP PHOSPHODIESTERASE PDED-RELATED"/>
    <property type="match status" value="1"/>
</dbReference>
<protein>
    <submittedName>
        <fullName evidence="2">Putative diguanylate cyclase</fullName>
    </submittedName>
</protein>
<gene>
    <name evidence="2" type="ORF">NCTC13337_02463</name>
</gene>
<dbReference type="InterPro" id="IPR050706">
    <property type="entry name" value="Cyclic-di-GMP_PDE-like"/>
</dbReference>